<keyword evidence="1" id="KW-1133">Transmembrane helix</keyword>
<feature type="transmembrane region" description="Helical" evidence="1">
    <location>
        <begin position="86"/>
        <end position="109"/>
    </location>
</feature>
<keyword evidence="1" id="KW-0472">Membrane</keyword>
<sequence>MLAPIVASALAVLWLLLPAYVANAIATIPRGRGPPIDLGRNWPWDGRRILGPSKTWSGFLFAGFVAIPVGLLEAGLILAAPPNLQLVPVLAPSVAAAVPLAALLTFGAMSGDALGSFVKRRLGRASGTRTLLLDQLPFVLVPIAVGIGVYPALFVGVLGSWEAVLWLLVYTLGLHAAFNWVGYKAGLKKVPW</sequence>
<protein>
    <submittedName>
        <fullName evidence="2">Membrane protein containing DUF46</fullName>
    </submittedName>
</protein>
<feature type="transmembrane region" description="Helical" evidence="1">
    <location>
        <begin position="136"/>
        <end position="157"/>
    </location>
</feature>
<dbReference type="PANTHER" id="PTHR39650">
    <property type="entry name" value="CDP-ARCHAEOL SYNTHASE"/>
    <property type="match status" value="1"/>
</dbReference>
<dbReference type="EMBL" id="AUZY01011596">
    <property type="protein sequence ID" value="EQD33881.1"/>
    <property type="molecule type" value="Genomic_DNA"/>
</dbReference>
<evidence type="ECO:0000313" key="2">
    <source>
        <dbReference type="EMBL" id="EQD33881.1"/>
    </source>
</evidence>
<dbReference type="AlphaFoldDB" id="T0YEQ9"/>
<reference evidence="2" key="1">
    <citation type="submission" date="2013-08" db="EMBL/GenBank/DDBJ databases">
        <authorList>
            <person name="Mendez C."/>
            <person name="Richter M."/>
            <person name="Ferrer M."/>
            <person name="Sanchez J."/>
        </authorList>
    </citation>
    <scope>NUCLEOTIDE SEQUENCE</scope>
</reference>
<feature type="transmembrane region" description="Helical" evidence="1">
    <location>
        <begin position="164"/>
        <end position="183"/>
    </location>
</feature>
<dbReference type="PANTHER" id="PTHR39650:SF1">
    <property type="entry name" value="CDP-ARCHAEOL SYNTHASE"/>
    <property type="match status" value="1"/>
</dbReference>
<feature type="transmembrane region" description="Helical" evidence="1">
    <location>
        <begin position="56"/>
        <end position="79"/>
    </location>
</feature>
<proteinExistence type="predicted"/>
<reference evidence="2" key="2">
    <citation type="journal article" date="2014" name="ISME J.">
        <title>Microbial stratification in low pH oxic and suboxic macroscopic growths along an acid mine drainage.</title>
        <authorList>
            <person name="Mendez-Garcia C."/>
            <person name="Mesa V."/>
            <person name="Sprenger R.R."/>
            <person name="Richter M."/>
            <person name="Diez M.S."/>
            <person name="Solano J."/>
            <person name="Bargiela R."/>
            <person name="Golyshina O.V."/>
            <person name="Manteca A."/>
            <person name="Ramos J.L."/>
            <person name="Gallego J.R."/>
            <person name="Llorente I."/>
            <person name="Martins Dos Santos V.A."/>
            <person name="Jensen O.N."/>
            <person name="Pelaez A.I."/>
            <person name="Sanchez J."/>
            <person name="Ferrer M."/>
        </authorList>
    </citation>
    <scope>NUCLEOTIDE SEQUENCE</scope>
</reference>
<organism evidence="2">
    <name type="scientific">mine drainage metagenome</name>
    <dbReference type="NCBI Taxonomy" id="410659"/>
    <lineage>
        <taxon>unclassified sequences</taxon>
        <taxon>metagenomes</taxon>
        <taxon>ecological metagenomes</taxon>
    </lineage>
</organism>
<accession>T0YEQ9</accession>
<name>T0YEQ9_9ZZZZ</name>
<gene>
    <name evidence="2" type="ORF">B1B_17371</name>
</gene>
<comment type="caution">
    <text evidence="2">The sequence shown here is derived from an EMBL/GenBank/DDBJ whole genome shotgun (WGS) entry which is preliminary data.</text>
</comment>
<dbReference type="Pfam" id="PF01864">
    <property type="entry name" value="CarS-like"/>
    <property type="match status" value="1"/>
</dbReference>
<dbReference type="InterPro" id="IPR032690">
    <property type="entry name" value="CarS"/>
</dbReference>
<keyword evidence="1" id="KW-0812">Transmembrane</keyword>
<evidence type="ECO:0000256" key="1">
    <source>
        <dbReference type="SAM" id="Phobius"/>
    </source>
</evidence>